<dbReference type="InterPro" id="IPR013078">
    <property type="entry name" value="His_Pase_superF_clade-1"/>
</dbReference>
<name>A0A090IGQ9_9GAMM</name>
<keyword evidence="4" id="KW-1185">Reference proteome</keyword>
<dbReference type="Gene3D" id="3.40.50.1240">
    <property type="entry name" value="Phosphoglycerate mutase-like"/>
    <property type="match status" value="1"/>
</dbReference>
<dbReference type="InterPro" id="IPR004449">
    <property type="entry name" value="SixA"/>
</dbReference>
<dbReference type="Proteomes" id="UP000182660">
    <property type="component" value="Unassembled WGS sequence"/>
</dbReference>
<dbReference type="SMART" id="SM00855">
    <property type="entry name" value="PGAM"/>
    <property type="match status" value="1"/>
</dbReference>
<keyword evidence="1" id="KW-0378">Hydrolase</keyword>
<reference evidence="2 4" key="1">
    <citation type="submission" date="2016-11" db="EMBL/GenBank/DDBJ databases">
        <authorList>
            <person name="Klemetsen T."/>
        </authorList>
    </citation>
    <scope>NUCLEOTIDE SEQUENCE [LARGE SCALE GENOMIC DNA]</scope>
    <source>
        <strain evidence="2">MT 2528</strain>
    </source>
</reference>
<proteinExistence type="predicted"/>
<dbReference type="EMBL" id="FPLJ01000145">
    <property type="protein sequence ID" value="SGZ04292.1"/>
    <property type="molecule type" value="Genomic_DNA"/>
</dbReference>
<dbReference type="RefSeq" id="WP_045109426.1">
    <property type="nucleotide sequence ID" value="NZ_CAWQZC010000047.1"/>
</dbReference>
<dbReference type="SUPFAM" id="SSF53254">
    <property type="entry name" value="Phosphoglycerate mutase-like"/>
    <property type="match status" value="1"/>
</dbReference>
<protein>
    <submittedName>
        <fullName evidence="3">Phosphohistidine phosphatase SixA</fullName>
    </submittedName>
</protein>
<dbReference type="PANTHER" id="PTHR20935">
    <property type="entry name" value="PHOSPHOGLYCERATE MUTASE-RELATED"/>
    <property type="match status" value="1"/>
</dbReference>
<dbReference type="InterPro" id="IPR029033">
    <property type="entry name" value="His_PPase_superfam"/>
</dbReference>
<dbReference type="KEGG" id="mvs:MVIS_1043"/>
<dbReference type="NCBIfam" id="TIGR00249">
    <property type="entry name" value="sixA"/>
    <property type="match status" value="1"/>
</dbReference>
<dbReference type="GeneID" id="61298234"/>
<dbReference type="GO" id="GO:0005737">
    <property type="term" value="C:cytoplasm"/>
    <property type="evidence" value="ECO:0007669"/>
    <property type="project" value="InterPro"/>
</dbReference>
<dbReference type="CDD" id="cd07067">
    <property type="entry name" value="HP_PGM_like"/>
    <property type="match status" value="1"/>
</dbReference>
<accession>A0A090IGQ9</accession>
<evidence type="ECO:0000313" key="2">
    <source>
        <dbReference type="EMBL" id="SGZ04292.1"/>
    </source>
</evidence>
<evidence type="ECO:0000313" key="3">
    <source>
        <dbReference type="EMBL" id="SGZ17264.1"/>
    </source>
</evidence>
<evidence type="ECO:0000313" key="5">
    <source>
        <dbReference type="Proteomes" id="UP000183794"/>
    </source>
</evidence>
<dbReference type="InterPro" id="IPR051021">
    <property type="entry name" value="Mito_Ser/Thr_phosphatase"/>
</dbReference>
<evidence type="ECO:0000313" key="4">
    <source>
        <dbReference type="Proteomes" id="UP000182660"/>
    </source>
</evidence>
<dbReference type="STRING" id="80854.MVIS_1043"/>
<organism evidence="3 5">
    <name type="scientific">Moritella viscosa</name>
    <dbReference type="NCBI Taxonomy" id="80854"/>
    <lineage>
        <taxon>Bacteria</taxon>
        <taxon>Pseudomonadati</taxon>
        <taxon>Pseudomonadota</taxon>
        <taxon>Gammaproteobacteria</taxon>
        <taxon>Alteromonadales</taxon>
        <taxon>Moritellaceae</taxon>
        <taxon>Moritella</taxon>
    </lineage>
</organism>
<reference evidence="3 5" key="2">
    <citation type="submission" date="2016-11" db="EMBL/GenBank/DDBJ databases">
        <authorList>
            <person name="Jaros S."/>
            <person name="Januszkiewicz K."/>
            <person name="Wedrychowicz H."/>
        </authorList>
    </citation>
    <scope>NUCLEOTIDE SEQUENCE [LARGE SCALE GENOMIC DNA]</scope>
    <source>
        <strain evidence="3">NVI 5450</strain>
    </source>
</reference>
<dbReference type="AlphaFoldDB" id="A0A090IGQ9"/>
<evidence type="ECO:0000256" key="1">
    <source>
        <dbReference type="ARBA" id="ARBA00022801"/>
    </source>
</evidence>
<gene>
    <name evidence="2" type="ORF">MT2528_4793</name>
    <name evidence="3" type="ORF">NVI5450_4490</name>
</gene>
<dbReference type="Pfam" id="PF00300">
    <property type="entry name" value="His_Phos_1"/>
    <property type="match status" value="1"/>
</dbReference>
<dbReference type="GO" id="GO:0101006">
    <property type="term" value="F:protein histidine phosphatase activity"/>
    <property type="evidence" value="ECO:0007669"/>
    <property type="project" value="InterPro"/>
</dbReference>
<dbReference type="PATRIC" id="fig|80854.5.peg.1103"/>
<dbReference type="OrthoDB" id="92610at2"/>
<dbReference type="Proteomes" id="UP000183794">
    <property type="component" value="Unassembled WGS sequence"/>
</dbReference>
<dbReference type="HOGENOM" id="CLU_084603_1_1_6"/>
<sequence length="155" mass="17178">MKIYIMRHGQAGLYANSDAERELTGTGRQQSVDMASWLSAIEPTLDCVLHSPYVRAAQTWQVIGNLFTVNSVEVCDDITPYGDAEFIADYVRALVEQHNYQTILLVSHLPVVSYLTSALTTGKYMPAFATSAIACLELDEKSCNLKWLETPASIK</sequence>
<dbReference type="EMBL" id="FPLD01000131">
    <property type="protein sequence ID" value="SGZ17264.1"/>
    <property type="molecule type" value="Genomic_DNA"/>
</dbReference>